<dbReference type="EMBL" id="CAHT01000078">
    <property type="protein sequence ID" value="CCG92553.1"/>
    <property type="molecule type" value="Genomic_DNA"/>
</dbReference>
<reference evidence="2 3" key="1">
    <citation type="journal article" date="2012" name="J. Bacteriol.">
        <title>Draft Genome Sequence of the Volcano-Inhabiting Thermoacidophilic Methanotroph Methylacidiphilum fumariolicum Strain SolV.</title>
        <authorList>
            <person name="Khadem A.F."/>
            <person name="Wieczorek A.S."/>
            <person name="Pol A."/>
            <person name="Vuilleumier S."/>
            <person name="Harhangi H.R."/>
            <person name="Dunfield P.F."/>
            <person name="Kalyuzhnaya M.G."/>
            <person name="Murrell J.C."/>
            <person name="Francoijs K.-J."/>
            <person name="Stunnenberg H.G."/>
            <person name="Stein L.Y."/>
            <person name="DiSpirito A.A."/>
            <person name="Semrau J.D."/>
            <person name="Lajus A."/>
            <person name="Medigue C."/>
            <person name="Klotz M.G."/>
            <person name="Jetten M.S.M."/>
            <person name="Op den Camp H.J.M."/>
        </authorList>
    </citation>
    <scope>NUCLEOTIDE SEQUENCE [LARGE SCALE GENOMIC DNA]</scope>
    <source>
        <strain evidence="2 3">SolV</strain>
    </source>
</reference>
<organism evidence="2 3">
    <name type="scientific">Methylacidiphilum fumariolicum (strain SolV)</name>
    <dbReference type="NCBI Taxonomy" id="1156937"/>
    <lineage>
        <taxon>Bacteria</taxon>
        <taxon>Pseudomonadati</taxon>
        <taxon>Verrucomicrobiota</taxon>
        <taxon>Methylacidiphilae</taxon>
        <taxon>Methylacidiphilales</taxon>
        <taxon>Methylacidiphilaceae</taxon>
        <taxon>Methylacidiphilum (ex Ratnadevi et al. 2023)</taxon>
    </lineage>
</organism>
<feature type="compositionally biased region" description="Basic and acidic residues" evidence="1">
    <location>
        <begin position="29"/>
        <end position="40"/>
    </location>
</feature>
<accession>I0JZ84</accession>
<name>I0JZ84_METFB</name>
<dbReference type="AlphaFoldDB" id="I0JZ84"/>
<evidence type="ECO:0000313" key="2">
    <source>
        <dbReference type="EMBL" id="CCG92553.1"/>
    </source>
</evidence>
<comment type="caution">
    <text evidence="2">The sequence shown here is derived from an EMBL/GenBank/DDBJ whole genome shotgun (WGS) entry which is preliminary data.</text>
</comment>
<proteinExistence type="predicted"/>
<feature type="region of interest" description="Disordered" evidence="1">
    <location>
        <begin position="19"/>
        <end position="40"/>
    </location>
</feature>
<dbReference type="InParanoid" id="I0JZ84"/>
<protein>
    <submittedName>
        <fullName evidence="2">Uncharacterized protein</fullName>
    </submittedName>
</protein>
<evidence type="ECO:0000313" key="3">
    <source>
        <dbReference type="Proteomes" id="UP000004837"/>
    </source>
</evidence>
<gene>
    <name evidence="2" type="ORF">MFUM_700104</name>
</gene>
<evidence type="ECO:0000256" key="1">
    <source>
        <dbReference type="SAM" id="MobiDB-lite"/>
    </source>
</evidence>
<sequence>MVCTNPIRIAHMPTIPAYKLVPPGNSSDRPTHIADKAREL</sequence>
<dbReference type="Proteomes" id="UP000004837">
    <property type="component" value="Unassembled WGS sequence"/>
</dbReference>